<comment type="caution">
    <text evidence="1">The sequence shown here is derived from an EMBL/GenBank/DDBJ whole genome shotgun (WGS) entry which is preliminary data.</text>
</comment>
<dbReference type="EMBL" id="QPIZ01000049">
    <property type="protein sequence ID" value="RCW23130.1"/>
    <property type="molecule type" value="Genomic_DNA"/>
</dbReference>
<keyword evidence="2" id="KW-1185">Reference proteome</keyword>
<reference evidence="1 2" key="1">
    <citation type="submission" date="2018-07" db="EMBL/GenBank/DDBJ databases">
        <title>Freshwater and sediment microbial communities from various areas in North America, analyzing microbe dynamics in response to fracking.</title>
        <authorList>
            <person name="Lamendella R."/>
        </authorList>
    </citation>
    <scope>NUCLEOTIDE SEQUENCE [LARGE SCALE GENOMIC DNA]</scope>
    <source>
        <strain evidence="1 2">160A</strain>
    </source>
</reference>
<accession>A0A368UIX4</accession>
<sequence>MTTEQKIDKIIEFLSRDDNKLIWSQTETLQAGTFFDIELSVNNKDIDFSVSIPANNLDDAVSILKEVTINKDLQQIRKELNNRIDLIGIKSTDRFYILVKGNKDKRVENE</sequence>
<proteinExistence type="predicted"/>
<organism evidence="1 2">
    <name type="scientific">Marinilabilia salmonicolor</name>
    <dbReference type="NCBI Taxonomy" id="989"/>
    <lineage>
        <taxon>Bacteria</taxon>
        <taxon>Pseudomonadati</taxon>
        <taxon>Bacteroidota</taxon>
        <taxon>Bacteroidia</taxon>
        <taxon>Marinilabiliales</taxon>
        <taxon>Marinilabiliaceae</taxon>
        <taxon>Marinilabilia</taxon>
    </lineage>
</organism>
<protein>
    <submittedName>
        <fullName evidence="1">Uncharacterized protein</fullName>
    </submittedName>
</protein>
<evidence type="ECO:0000313" key="2">
    <source>
        <dbReference type="Proteomes" id="UP000252733"/>
    </source>
</evidence>
<dbReference type="Proteomes" id="UP000252733">
    <property type="component" value="Unassembled WGS sequence"/>
</dbReference>
<dbReference type="RefSeq" id="WP_114438171.1">
    <property type="nucleotide sequence ID" value="NZ_QPIZ01000049.1"/>
</dbReference>
<evidence type="ECO:0000313" key="1">
    <source>
        <dbReference type="EMBL" id="RCW23130.1"/>
    </source>
</evidence>
<name>A0A368UIX4_9BACT</name>
<dbReference type="AlphaFoldDB" id="A0A368UIX4"/>
<gene>
    <name evidence="1" type="ORF">DFO77_1496</name>
</gene>